<feature type="transmembrane region" description="Helical" evidence="10">
    <location>
        <begin position="144"/>
        <end position="163"/>
    </location>
</feature>
<feature type="transmembrane region" description="Helical" evidence="10">
    <location>
        <begin position="546"/>
        <end position="573"/>
    </location>
</feature>
<organism evidence="13 14">
    <name type="scientific">Apiospora aurea</name>
    <dbReference type="NCBI Taxonomy" id="335848"/>
    <lineage>
        <taxon>Eukaryota</taxon>
        <taxon>Fungi</taxon>
        <taxon>Dikarya</taxon>
        <taxon>Ascomycota</taxon>
        <taxon>Pezizomycotina</taxon>
        <taxon>Sordariomycetes</taxon>
        <taxon>Xylariomycetidae</taxon>
        <taxon>Amphisphaeriales</taxon>
        <taxon>Apiosporaceae</taxon>
        <taxon>Apiospora</taxon>
    </lineage>
</organism>
<name>A0ABR1QU86_9PEZI</name>
<evidence type="ECO:0000256" key="6">
    <source>
        <dbReference type="ARBA" id="ARBA00022989"/>
    </source>
</evidence>
<dbReference type="SUPFAM" id="SSF52540">
    <property type="entry name" value="P-loop containing nucleoside triphosphate hydrolases"/>
    <property type="match status" value="2"/>
</dbReference>
<dbReference type="InterPro" id="IPR044746">
    <property type="entry name" value="ABCC_6TM_D1"/>
</dbReference>
<keyword evidence="14" id="KW-1185">Reference proteome</keyword>
<dbReference type="InterPro" id="IPR027417">
    <property type="entry name" value="P-loop_NTPase"/>
</dbReference>
<dbReference type="GO" id="GO:0016787">
    <property type="term" value="F:hydrolase activity"/>
    <property type="evidence" value="ECO:0007669"/>
    <property type="project" value="UniProtKB-KW"/>
</dbReference>
<evidence type="ECO:0000259" key="12">
    <source>
        <dbReference type="PROSITE" id="PS50929"/>
    </source>
</evidence>
<feature type="region of interest" description="Disordered" evidence="9">
    <location>
        <begin position="1254"/>
        <end position="1289"/>
    </location>
</feature>
<proteinExistence type="predicted"/>
<feature type="transmembrane region" description="Helical" evidence="10">
    <location>
        <begin position="422"/>
        <end position="447"/>
    </location>
</feature>
<dbReference type="InterPro" id="IPR003593">
    <property type="entry name" value="AAA+_ATPase"/>
</dbReference>
<keyword evidence="7 10" id="KW-0472">Membrane</keyword>
<dbReference type="SMART" id="SM00382">
    <property type="entry name" value="AAA"/>
    <property type="match status" value="2"/>
</dbReference>
<dbReference type="Pfam" id="PF00664">
    <property type="entry name" value="ABC_membrane"/>
    <property type="match status" value="2"/>
</dbReference>
<evidence type="ECO:0000256" key="3">
    <source>
        <dbReference type="ARBA" id="ARBA00022692"/>
    </source>
</evidence>
<gene>
    <name evidence="13" type="ORF">PG986_000499</name>
</gene>
<feature type="transmembrane region" description="Helical" evidence="10">
    <location>
        <begin position="78"/>
        <end position="100"/>
    </location>
</feature>
<dbReference type="Pfam" id="PF00005">
    <property type="entry name" value="ABC_tran"/>
    <property type="match status" value="2"/>
</dbReference>
<comment type="subcellular location">
    <subcellularLocation>
        <location evidence="1">Membrane</location>
        <topology evidence="1">Multi-pass membrane protein</topology>
    </subcellularLocation>
</comment>
<keyword evidence="8" id="KW-0325">Glycoprotein</keyword>
<reference evidence="13 14" key="1">
    <citation type="submission" date="2023-01" db="EMBL/GenBank/DDBJ databases">
        <title>Analysis of 21 Apiospora genomes using comparative genomics revels a genus with tremendous synthesis potential of carbohydrate active enzymes and secondary metabolites.</title>
        <authorList>
            <person name="Sorensen T."/>
        </authorList>
    </citation>
    <scope>NUCLEOTIDE SEQUENCE [LARGE SCALE GENOMIC DNA]</scope>
    <source>
        <strain evidence="13 14">CBS 24483</strain>
    </source>
</reference>
<dbReference type="InterPro" id="IPR044726">
    <property type="entry name" value="ABCC_6TM_D2"/>
</dbReference>
<dbReference type="CDD" id="cd18580">
    <property type="entry name" value="ABC_6TM_ABCC_D2"/>
    <property type="match status" value="1"/>
</dbReference>
<protein>
    <submittedName>
        <fullName evidence="13">P-loop containing nucleoside triphosphate hydrolase protein</fullName>
    </submittedName>
</protein>
<dbReference type="Gene3D" id="3.40.50.300">
    <property type="entry name" value="P-loop containing nucleotide triphosphate hydrolases"/>
    <property type="match status" value="2"/>
</dbReference>
<evidence type="ECO:0000313" key="14">
    <source>
        <dbReference type="Proteomes" id="UP001391051"/>
    </source>
</evidence>
<keyword evidence="5" id="KW-0067">ATP-binding</keyword>
<dbReference type="SUPFAM" id="SSF90123">
    <property type="entry name" value="ABC transporter transmembrane region"/>
    <property type="match status" value="2"/>
</dbReference>
<evidence type="ECO:0000256" key="2">
    <source>
        <dbReference type="ARBA" id="ARBA00022448"/>
    </source>
</evidence>
<evidence type="ECO:0000256" key="8">
    <source>
        <dbReference type="ARBA" id="ARBA00023180"/>
    </source>
</evidence>
<keyword evidence="4" id="KW-0547">Nucleotide-binding</keyword>
<feature type="transmembrane region" description="Helical" evidence="10">
    <location>
        <begin position="169"/>
        <end position="188"/>
    </location>
</feature>
<keyword evidence="2" id="KW-0813">Transport</keyword>
<feature type="region of interest" description="Disordered" evidence="9">
    <location>
        <begin position="586"/>
        <end position="622"/>
    </location>
</feature>
<feature type="domain" description="ABC transmembrane type-1" evidence="12">
    <location>
        <begin position="289"/>
        <end position="568"/>
    </location>
</feature>
<keyword evidence="6 10" id="KW-1133">Transmembrane helix</keyword>
<feature type="transmembrane region" description="Helical" evidence="10">
    <location>
        <begin position="1183"/>
        <end position="1206"/>
    </location>
</feature>
<dbReference type="CDD" id="cd03244">
    <property type="entry name" value="ABCC_MRP_domain2"/>
    <property type="match status" value="1"/>
</dbReference>
<dbReference type="PROSITE" id="PS00211">
    <property type="entry name" value="ABC_TRANSPORTER_1"/>
    <property type="match status" value="2"/>
</dbReference>
<feature type="transmembrane region" description="Helical" evidence="10">
    <location>
        <begin position="269"/>
        <end position="291"/>
    </location>
</feature>
<sequence>MASNADSSNSSAMSCPPAIDDAFGPAVDECARTFDFTLLFEETILSILPSAVFLMLGTIRIATLFTRKSRVGGVLLRSIKLVVIGVLLAFTVALLTLWAVSDGPSSQRTRATVPAAALSLVDCFAFMALSYMEHGKSLGPPLLMDAYLLISILFDIVRIRTLWMAETSTTIPALFTVTMGLKIGLLALEEIRKDRWLGPETKQCGNEITGGIFTRTLFSWVNRMLWRGYSTALSVPTLQDVDPSLLSPSLWNKVCKPVEKLISGDERSLLVAVFWALRWQLFAPVFPYLIVVASQLAQPYLIRTILDYLGTPYDGSEYQDNTGYGLIAAYGLIYICIAVATAWGQHLSYRFTVMLRGVLVATIYRRTLSMSLSVAEDATALSLMSTDVERIVMGMVHIHDCWSTIVQVGIAMWILYTEVGAIFIAPIVLALVCTFAAVGLSSFAGAFQASWMEVLEKRVAITSSLIGSVKSVKMLGWAKRSTELVQQLRLAEILSARKFRLMLLGVVTVSFLPVTLAPVLTFGVVAAQSHGDSNAILGSNRIFTTLSLLALITQPLDLIFAFVPEILAAVACFTRIENYLRQKPSSASASSSDQEHPAASHETLSHKSSGDGGSNADGWASSEKPLPAGEAIRLQDAAFGWSKDAGPVLRSLNLRVPAHGLTMVIGPIASGKSTLLKGILGETPLRRGVVQVAACAGGRPKNNTPPLQGGSVAFCDQTPWLANETLRANVIGFSHFDPAWYGSVIRACALEEDFQQFPEGDQIVVGSNGLGLSGGQKQRVAIARAVYSKRDLLLFDDVFSGLDMHTKSHIMRPAQSPRHNIRIGDTCRQGPPHISCKPDPRTRLTAALVHLLDHADFIVGLDSNGSVVENGPREDVTKKHDYLAKLGVSPAKDEGTAQGTPDKPKETEPEPAAAIPDSLQRTVDEETQRLGDGSVYKYYFGTFGWPKTFVFFALQTILVFCLKFPEIVLSWWGAANDAEPNKYNGKYLGIFTALEMMALVALVLTCAHFRCQTSLYSTDNHTEASLHYHQITTTNRLTSLHFSAPITFFSVTDIGSITNRFSQDINLIDAELPFSLINFVTNGLTSLAQALMIIPASTWLLIGYPILFGVLWVLQRFYLRTSRQLRFLDLDAKSPIYGQFLETLGGLATIRAFGWQEDLILRADERLDASQKPFYLLYSIQRWLNLVLDLIVAVVAIVLVAIAVSLRSATSVGFTGVALFNIMTLSAALKSAISSWTLLETSIGAVARVKRFDESTPNENAAEEGTPSKHHPPTTGPRPGRSSLTKSRPQMKPAIADLSLTINHGDKIGICGRSGSGKSSTLLALFHMINYKGSIAIDGLDVARMSRETLRERLTAIPQDTVFLAGSVRLNCDPRGRASDEEITEALRAAQLWDAIEAKGGLDAELADSTLSKGQQQLFSLARALLDHSQIVAMDEASSSLDPESEAHMMSVIRDKFRDVTVIAIAHRLDTITDFDKVIVLDSGRVIEVGVPRDLLRQPSSVFRALYESSSH</sequence>
<dbReference type="RefSeq" id="XP_066705614.1">
    <property type="nucleotide sequence ID" value="XM_066836721.1"/>
</dbReference>
<feature type="transmembrane region" description="Helical" evidence="10">
    <location>
        <begin position="501"/>
        <end position="526"/>
    </location>
</feature>
<dbReference type="InterPro" id="IPR003439">
    <property type="entry name" value="ABC_transporter-like_ATP-bd"/>
</dbReference>
<feature type="transmembrane region" description="Helical" evidence="10">
    <location>
        <begin position="987"/>
        <end position="1007"/>
    </location>
</feature>
<dbReference type="PANTHER" id="PTHR24223:SF399">
    <property type="entry name" value="ABC TRANSPORTER ATNG"/>
    <property type="match status" value="1"/>
</dbReference>
<evidence type="ECO:0000256" key="10">
    <source>
        <dbReference type="SAM" id="Phobius"/>
    </source>
</evidence>
<dbReference type="PROSITE" id="PS50929">
    <property type="entry name" value="ABC_TM1F"/>
    <property type="match status" value="2"/>
</dbReference>
<evidence type="ECO:0000256" key="7">
    <source>
        <dbReference type="ARBA" id="ARBA00023136"/>
    </source>
</evidence>
<feature type="transmembrane region" description="Helical" evidence="10">
    <location>
        <begin position="112"/>
        <end position="132"/>
    </location>
</feature>
<dbReference type="PROSITE" id="PS50893">
    <property type="entry name" value="ABC_TRANSPORTER_2"/>
    <property type="match status" value="2"/>
</dbReference>
<dbReference type="InterPro" id="IPR011527">
    <property type="entry name" value="ABC1_TM_dom"/>
</dbReference>
<dbReference type="EMBL" id="JAQQWE010000001">
    <property type="protein sequence ID" value="KAK7966222.1"/>
    <property type="molecule type" value="Genomic_DNA"/>
</dbReference>
<keyword evidence="3 10" id="KW-0812">Transmembrane</keyword>
<feature type="domain" description="ABC transmembrane type-1" evidence="12">
    <location>
        <begin position="1042"/>
        <end position="1241"/>
    </location>
</feature>
<feature type="transmembrane region" description="Helical" evidence="10">
    <location>
        <begin position="323"/>
        <end position="344"/>
    </location>
</feature>
<dbReference type="GeneID" id="92069783"/>
<feature type="region of interest" description="Disordered" evidence="9">
    <location>
        <begin position="890"/>
        <end position="919"/>
    </location>
</feature>
<feature type="transmembrane region" description="Helical" evidence="10">
    <location>
        <begin position="1100"/>
        <end position="1119"/>
    </location>
</feature>
<dbReference type="Gene3D" id="1.20.1560.10">
    <property type="entry name" value="ABC transporter type 1, transmembrane domain"/>
    <property type="match status" value="2"/>
</dbReference>
<evidence type="ECO:0000256" key="1">
    <source>
        <dbReference type="ARBA" id="ARBA00004141"/>
    </source>
</evidence>
<feature type="compositionally biased region" description="Basic and acidic residues" evidence="9">
    <location>
        <begin position="593"/>
        <end position="609"/>
    </location>
</feature>
<feature type="domain" description="ABC transporter" evidence="11">
    <location>
        <begin position="632"/>
        <end position="888"/>
    </location>
</feature>
<keyword evidence="13" id="KW-0378">Hydrolase</keyword>
<feature type="transmembrane region" description="Helical" evidence="10">
    <location>
        <begin position="44"/>
        <end position="66"/>
    </location>
</feature>
<feature type="transmembrane region" description="Helical" evidence="10">
    <location>
        <begin position="391"/>
        <end position="416"/>
    </location>
</feature>
<dbReference type="PANTHER" id="PTHR24223">
    <property type="entry name" value="ATP-BINDING CASSETTE SUB-FAMILY C"/>
    <property type="match status" value="1"/>
</dbReference>
<comment type="caution">
    <text evidence="13">The sequence shown here is derived from an EMBL/GenBank/DDBJ whole genome shotgun (WGS) entry which is preliminary data.</text>
</comment>
<dbReference type="CDD" id="cd18579">
    <property type="entry name" value="ABC_6TM_ABCC_D1"/>
    <property type="match status" value="1"/>
</dbReference>
<evidence type="ECO:0000313" key="13">
    <source>
        <dbReference type="EMBL" id="KAK7966222.1"/>
    </source>
</evidence>
<dbReference type="InterPro" id="IPR056227">
    <property type="entry name" value="TMD0_ABC"/>
</dbReference>
<dbReference type="InterPro" id="IPR017871">
    <property type="entry name" value="ABC_transporter-like_CS"/>
</dbReference>
<feature type="transmembrane region" description="Helical" evidence="10">
    <location>
        <begin position="949"/>
        <end position="975"/>
    </location>
</feature>
<accession>A0ABR1QU86</accession>
<dbReference type="InterPro" id="IPR050173">
    <property type="entry name" value="ABC_transporter_C-like"/>
</dbReference>
<feature type="domain" description="ABC transporter" evidence="11">
    <location>
        <begin position="1279"/>
        <end position="1508"/>
    </location>
</feature>
<evidence type="ECO:0000259" key="11">
    <source>
        <dbReference type="PROSITE" id="PS50893"/>
    </source>
</evidence>
<evidence type="ECO:0000256" key="5">
    <source>
        <dbReference type="ARBA" id="ARBA00022840"/>
    </source>
</evidence>
<dbReference type="InterPro" id="IPR036640">
    <property type="entry name" value="ABC1_TM_sf"/>
</dbReference>
<evidence type="ECO:0000256" key="9">
    <source>
        <dbReference type="SAM" id="MobiDB-lite"/>
    </source>
</evidence>
<dbReference type="Proteomes" id="UP001391051">
    <property type="component" value="Unassembled WGS sequence"/>
</dbReference>
<evidence type="ECO:0000256" key="4">
    <source>
        <dbReference type="ARBA" id="ARBA00022741"/>
    </source>
</evidence>
<dbReference type="Pfam" id="PF24357">
    <property type="entry name" value="TMD0_ABC"/>
    <property type="match status" value="1"/>
</dbReference>